<dbReference type="SUPFAM" id="SSF64263">
    <property type="entry name" value="Prokaryotic ribosomal protein L17"/>
    <property type="match status" value="1"/>
</dbReference>
<evidence type="ECO:0000256" key="1">
    <source>
        <dbReference type="ARBA" id="ARBA00008777"/>
    </source>
</evidence>
<dbReference type="Proteomes" id="UP000663722">
    <property type="component" value="Chromosome"/>
</dbReference>
<dbReference type="Gene3D" id="3.90.1030.10">
    <property type="entry name" value="Ribosomal protein L17"/>
    <property type="match status" value="1"/>
</dbReference>
<dbReference type="KEGG" id="dmm:dnm_014070"/>
<evidence type="ECO:0000256" key="6">
    <source>
        <dbReference type="SAM" id="MobiDB-lite"/>
    </source>
</evidence>
<keyword evidence="2 4" id="KW-0689">Ribosomal protein</keyword>
<dbReference type="Pfam" id="PF01196">
    <property type="entry name" value="Ribosomal_L17"/>
    <property type="match status" value="1"/>
</dbReference>
<dbReference type="PANTHER" id="PTHR14413:SF16">
    <property type="entry name" value="LARGE RIBOSOMAL SUBUNIT PROTEIN BL17M"/>
    <property type="match status" value="1"/>
</dbReference>
<accession>A0A975BHH1</accession>
<evidence type="ECO:0000256" key="5">
    <source>
        <dbReference type="RuleBase" id="RU000660"/>
    </source>
</evidence>
<comment type="subunit">
    <text evidence="4">Part of the 50S ribosomal subunit. Contacts protein L32.</text>
</comment>
<dbReference type="NCBIfam" id="TIGR00059">
    <property type="entry name" value="L17"/>
    <property type="match status" value="1"/>
</dbReference>
<dbReference type="GO" id="GO:0003735">
    <property type="term" value="F:structural constituent of ribosome"/>
    <property type="evidence" value="ECO:0007669"/>
    <property type="project" value="InterPro"/>
</dbReference>
<dbReference type="PANTHER" id="PTHR14413">
    <property type="entry name" value="RIBOSOMAL PROTEIN L17"/>
    <property type="match status" value="1"/>
</dbReference>
<reference evidence="7" key="1">
    <citation type="journal article" date="2021" name="Microb. Physiol.">
        <title>Proteogenomic Insights into the Physiology of Marine, Sulfate-Reducing, Filamentous Desulfonema limicola and Desulfonema magnum.</title>
        <authorList>
            <person name="Schnaars V."/>
            <person name="Wohlbrand L."/>
            <person name="Scheve S."/>
            <person name="Hinrichs C."/>
            <person name="Reinhardt R."/>
            <person name="Rabus R."/>
        </authorList>
    </citation>
    <scope>NUCLEOTIDE SEQUENCE</scope>
    <source>
        <strain evidence="7">4be13</strain>
    </source>
</reference>
<dbReference type="EMBL" id="CP061800">
    <property type="protein sequence ID" value="QTA85398.1"/>
    <property type="molecule type" value="Genomic_DNA"/>
</dbReference>
<sequence length="171" mass="19538">MRHRKAGVKLNRTSSHAKAMFRNMVTSLFKHERIQTTDAKAKELRIWADHMITLAKRGDLHARRQALSIIREKDVVHKLFEEAPERFGSVSGGYTRIIKLGRRQGDAAPVSLIELTASEKIRKKKEKKKENKTDKKQAAEETEEKAEKKEAVEDQTDTETETPSSAEDQQS</sequence>
<organism evidence="7 8">
    <name type="scientific">Desulfonema magnum</name>
    <dbReference type="NCBI Taxonomy" id="45655"/>
    <lineage>
        <taxon>Bacteria</taxon>
        <taxon>Pseudomonadati</taxon>
        <taxon>Thermodesulfobacteriota</taxon>
        <taxon>Desulfobacteria</taxon>
        <taxon>Desulfobacterales</taxon>
        <taxon>Desulfococcaceae</taxon>
        <taxon>Desulfonema</taxon>
    </lineage>
</organism>
<comment type="similarity">
    <text evidence="1 4 5">Belongs to the bacterial ribosomal protein bL17 family.</text>
</comment>
<evidence type="ECO:0000313" key="8">
    <source>
        <dbReference type="Proteomes" id="UP000663722"/>
    </source>
</evidence>
<dbReference type="InterPro" id="IPR036373">
    <property type="entry name" value="Ribosomal_bL17_sf"/>
</dbReference>
<protein>
    <recommendedName>
        <fullName evidence="4">Large ribosomal subunit protein bL17</fullName>
    </recommendedName>
</protein>
<dbReference type="PROSITE" id="PS01167">
    <property type="entry name" value="RIBOSOMAL_L17"/>
    <property type="match status" value="1"/>
</dbReference>
<name>A0A975BHH1_9BACT</name>
<dbReference type="AlphaFoldDB" id="A0A975BHH1"/>
<feature type="compositionally biased region" description="Polar residues" evidence="6">
    <location>
        <begin position="161"/>
        <end position="171"/>
    </location>
</feature>
<keyword evidence="3 4" id="KW-0687">Ribonucleoprotein</keyword>
<evidence type="ECO:0000256" key="2">
    <source>
        <dbReference type="ARBA" id="ARBA00022980"/>
    </source>
</evidence>
<feature type="compositionally biased region" description="Basic and acidic residues" evidence="6">
    <location>
        <begin position="128"/>
        <end position="152"/>
    </location>
</feature>
<dbReference type="GO" id="GO:0022625">
    <property type="term" value="C:cytosolic large ribosomal subunit"/>
    <property type="evidence" value="ECO:0007669"/>
    <property type="project" value="TreeGrafter"/>
</dbReference>
<feature type="region of interest" description="Disordered" evidence="6">
    <location>
        <begin position="119"/>
        <end position="171"/>
    </location>
</feature>
<dbReference type="GO" id="GO:0006412">
    <property type="term" value="P:translation"/>
    <property type="evidence" value="ECO:0007669"/>
    <property type="project" value="UniProtKB-UniRule"/>
</dbReference>
<dbReference type="HAMAP" id="MF_01368">
    <property type="entry name" value="Ribosomal_bL17"/>
    <property type="match status" value="1"/>
</dbReference>
<dbReference type="RefSeq" id="WP_207681480.1">
    <property type="nucleotide sequence ID" value="NZ_CP061800.1"/>
</dbReference>
<evidence type="ECO:0000313" key="7">
    <source>
        <dbReference type="EMBL" id="QTA85398.1"/>
    </source>
</evidence>
<keyword evidence="8" id="KW-1185">Reference proteome</keyword>
<evidence type="ECO:0000256" key="4">
    <source>
        <dbReference type="HAMAP-Rule" id="MF_01368"/>
    </source>
</evidence>
<gene>
    <name evidence="4 7" type="primary">rplQ</name>
    <name evidence="7" type="ORF">dnm_014070</name>
</gene>
<evidence type="ECO:0000256" key="3">
    <source>
        <dbReference type="ARBA" id="ARBA00023274"/>
    </source>
</evidence>
<proteinExistence type="inferred from homology"/>
<dbReference type="InterPro" id="IPR000456">
    <property type="entry name" value="Ribosomal_bL17"/>
</dbReference>
<dbReference type="InterPro" id="IPR047859">
    <property type="entry name" value="Ribosomal_bL17_CS"/>
</dbReference>
<dbReference type="FunFam" id="3.90.1030.10:FF:000001">
    <property type="entry name" value="50S ribosomal protein L17"/>
    <property type="match status" value="1"/>
</dbReference>